<reference evidence="1 2" key="1">
    <citation type="submission" date="2023-02" db="EMBL/GenBank/DDBJ databases">
        <title>Genome sequencing required for Actinomycetospora new species description.</title>
        <authorList>
            <person name="Saimee Y."/>
            <person name="Duangmal K."/>
        </authorList>
    </citation>
    <scope>NUCLEOTIDE SEQUENCE [LARGE SCALE GENOMIC DNA]</scope>
    <source>
        <strain evidence="1 2">DW7H6</strain>
    </source>
</reference>
<accession>A0ABT5SX88</accession>
<dbReference type="Proteomes" id="UP001300763">
    <property type="component" value="Unassembled WGS sequence"/>
</dbReference>
<evidence type="ECO:0000313" key="1">
    <source>
        <dbReference type="EMBL" id="MDD7967462.1"/>
    </source>
</evidence>
<name>A0ABT5SX88_9PSEU</name>
<proteinExistence type="predicted"/>
<keyword evidence="2" id="KW-1185">Reference proteome</keyword>
<dbReference type="EMBL" id="JAQZAO010000008">
    <property type="protein sequence ID" value="MDD7967462.1"/>
    <property type="molecule type" value="Genomic_DNA"/>
</dbReference>
<sequence length="335" mass="32954">MRTVPEGTDVVDATATLLAAGIGDGLPVVPPTPSRVDAVLGGTADPDAVLGAVPPLFGELTPRLAATCCVLAGAPPAALPVVLAAASACLAPEVNMLGVATTTGTAAIALIVTGPVAHRLGLTHGTGMLGPGTHSNGAVGRALALTLATAGGAAPGVTAMATTAQPARYTCCLAEDPDGPWGTLARRVSEVPSRTLNVRNGTSLPHPAAPNAVTVLPIGGTAEVLPRDDRPDPDAVLDPLADALAGAVLAAGDPARGRGMTQAVVLPPEVAARLAPFGDPRTALRERADAALRARTGADHASAAEVLAIVAGGPGIKMLHLPGWTGGSRAVTVPT</sequence>
<protein>
    <submittedName>
        <fullName evidence="1">Uncharacterized protein</fullName>
    </submittedName>
</protein>
<comment type="caution">
    <text evidence="1">The sequence shown here is derived from an EMBL/GenBank/DDBJ whole genome shotgun (WGS) entry which is preliminary data.</text>
</comment>
<gene>
    <name evidence="1" type="ORF">PGB27_19155</name>
</gene>
<organism evidence="1 2">
    <name type="scientific">Actinomycetospora lemnae</name>
    <dbReference type="NCBI Taxonomy" id="3019891"/>
    <lineage>
        <taxon>Bacteria</taxon>
        <taxon>Bacillati</taxon>
        <taxon>Actinomycetota</taxon>
        <taxon>Actinomycetes</taxon>
        <taxon>Pseudonocardiales</taxon>
        <taxon>Pseudonocardiaceae</taxon>
        <taxon>Actinomycetospora</taxon>
    </lineage>
</organism>
<dbReference type="RefSeq" id="WP_274201985.1">
    <property type="nucleotide sequence ID" value="NZ_JAQZAO010000008.1"/>
</dbReference>
<evidence type="ECO:0000313" key="2">
    <source>
        <dbReference type="Proteomes" id="UP001300763"/>
    </source>
</evidence>